<keyword evidence="5" id="KW-0472">Membrane</keyword>
<dbReference type="SUPFAM" id="SSF118251">
    <property type="entry name" value="Variant surface glycoprotein MITAT 1.2, VSG 221, C-terminal domain"/>
    <property type="match status" value="1"/>
</dbReference>
<sequence length="485" mass="52028">MEKQLYALAVAILIVWRPGIEANDAAAQAINSLCKEDDYLCKIGEVSAEKLNPIKAALGQLKQQRMQYQIAAAAERDPKQRCLLVALWMRSEGKISEAESQIEGVEPIVNQLLTAIARQRSVIAAAAEATKLQIADAAAGHDAHSGGGTTVGLNFAAQSKQTGKCTITKETDTPNFATQPNFEQLTELKLTAETDIGKHLPTAKATITSSGSCSSGSGKQHIAQALASCQLAVGSTTDWAYTSMSEHSSSAATKLYKGDQRNQGCAEELDDSKIQDDSQKKLAKAICNYLKLNVKTPTPLSKESSETLAVEPIVLKTVRNCDPDFATIGNALDSSKNKVLKDYITDAFDKKPGEFAKKFIANVGNTDVTTRLTKTQETQKITALATTTALAATLGHLEGLRIKKELEAGKKSTTAVAVDSKKEKDCKGETDETECNNKDGCEFKDGKCKAKVTEKTGTNDKTTNSTGSNTVVIHKTPLFLAFFIV</sequence>
<reference evidence="9" key="1">
    <citation type="submission" date="2013-02" db="EMBL/GenBank/DDBJ databases">
        <authorList>
            <person name="Cross G.A.M."/>
            <person name="Kim H.-S."/>
            <person name="Wickstead B."/>
        </authorList>
    </citation>
    <scope>NUCLEOTIDE SEQUENCE</scope>
    <source>
        <strain evidence="9">Lister 427</strain>
    </source>
</reference>
<reference evidence="9" key="2">
    <citation type="journal article" date="2014" name="Mol. Biochem. Parasitol.">
        <title>Capturing the variant surface glycoprotein repertoire (the VSGnome) of Trypanosoma brucei Lister 427.</title>
        <authorList>
            <person name="Cross G.A."/>
            <person name="Kim H.S."/>
            <person name="Wickstead B."/>
        </authorList>
    </citation>
    <scope>NUCLEOTIDE SEQUENCE</scope>
    <source>
        <strain evidence="9">Lister 427</strain>
    </source>
</reference>
<name>M4T220_9TRYP</name>
<evidence type="ECO:0000256" key="1">
    <source>
        <dbReference type="ARBA" id="ARBA00002523"/>
    </source>
</evidence>
<keyword evidence="8" id="KW-0732">Signal</keyword>
<evidence type="ECO:0000256" key="5">
    <source>
        <dbReference type="ARBA" id="ARBA00023136"/>
    </source>
</evidence>
<evidence type="ECO:0000256" key="7">
    <source>
        <dbReference type="ARBA" id="ARBA00023288"/>
    </source>
</evidence>
<evidence type="ECO:0000256" key="3">
    <source>
        <dbReference type="ARBA" id="ARBA00022475"/>
    </source>
</evidence>
<keyword evidence="3" id="KW-1003">Cell membrane</keyword>
<comment type="function">
    <text evidence="1">VSG forms a coat on the surface of the parasite. The trypanosome evades the immune response of the host by expressing a series of antigenically distinct VSGs from an estimated 1000 VSG genes.</text>
</comment>
<dbReference type="GO" id="GO:0098552">
    <property type="term" value="C:side of membrane"/>
    <property type="evidence" value="ECO:0007669"/>
    <property type="project" value="UniProtKB-KW"/>
</dbReference>
<evidence type="ECO:0000313" key="9">
    <source>
        <dbReference type="EMBL" id="AGH61147.1"/>
    </source>
</evidence>
<protein>
    <submittedName>
        <fullName evidence="9">Variant surface glycoprotein 589</fullName>
    </submittedName>
</protein>
<comment type="subcellular location">
    <subcellularLocation>
        <location evidence="2">Cell membrane</location>
        <topology evidence="2">Lipid-anchor</topology>
        <topology evidence="2">GPI-anchor</topology>
    </subcellularLocation>
</comment>
<dbReference type="VEuPathDB" id="TriTrypDB:Tb427_000397200"/>
<keyword evidence="7" id="KW-0449">Lipoprotein</keyword>
<evidence type="ECO:0000256" key="8">
    <source>
        <dbReference type="SAM" id="SignalP"/>
    </source>
</evidence>
<proteinExistence type="predicted"/>
<dbReference type="AlphaFoldDB" id="M4T220"/>
<feature type="signal peptide" evidence="8">
    <location>
        <begin position="1"/>
        <end position="22"/>
    </location>
</feature>
<dbReference type="GO" id="GO:0005886">
    <property type="term" value="C:plasma membrane"/>
    <property type="evidence" value="ECO:0007669"/>
    <property type="project" value="UniProtKB-SubCell"/>
</dbReference>
<accession>M4T220</accession>
<dbReference type="VEuPathDB" id="TriTrypDB:Tb927.9.17850"/>
<evidence type="ECO:0000256" key="2">
    <source>
        <dbReference type="ARBA" id="ARBA00004609"/>
    </source>
</evidence>
<organism evidence="9">
    <name type="scientific">Trypanosoma brucei</name>
    <dbReference type="NCBI Taxonomy" id="5691"/>
    <lineage>
        <taxon>Eukaryota</taxon>
        <taxon>Discoba</taxon>
        <taxon>Euglenozoa</taxon>
        <taxon>Kinetoplastea</taxon>
        <taxon>Metakinetoplastina</taxon>
        <taxon>Trypanosomatida</taxon>
        <taxon>Trypanosomatidae</taxon>
        <taxon>Trypanosoma</taxon>
    </lineage>
</organism>
<keyword evidence="4" id="KW-0336">GPI-anchor</keyword>
<dbReference type="SUPFAM" id="SSF58087">
    <property type="entry name" value="Variant surface glycoprotein (N-terminal domain)"/>
    <property type="match status" value="1"/>
</dbReference>
<feature type="chain" id="PRO_5004058208" evidence="8">
    <location>
        <begin position="23"/>
        <end position="485"/>
    </location>
</feature>
<evidence type="ECO:0000256" key="4">
    <source>
        <dbReference type="ARBA" id="ARBA00022622"/>
    </source>
</evidence>
<keyword evidence="6" id="KW-0325">Glycoprotein</keyword>
<dbReference type="EMBL" id="KC613716">
    <property type="protein sequence ID" value="AGH61147.1"/>
    <property type="molecule type" value="Genomic_DNA"/>
</dbReference>
<dbReference type="InterPro" id="IPR027446">
    <property type="entry name" value="VSG_C_dom_sf"/>
</dbReference>
<evidence type="ECO:0000256" key="6">
    <source>
        <dbReference type="ARBA" id="ARBA00023180"/>
    </source>
</evidence>